<evidence type="ECO:0000256" key="2">
    <source>
        <dbReference type="SAM" id="MobiDB-lite"/>
    </source>
</evidence>
<reference evidence="3 4" key="1">
    <citation type="submission" date="2024-11" db="EMBL/GenBank/DDBJ databases">
        <title>Chromosome-level genome assembly of the freshwater bivalve Anodonta woodiana.</title>
        <authorList>
            <person name="Chen X."/>
        </authorList>
    </citation>
    <scope>NUCLEOTIDE SEQUENCE [LARGE SCALE GENOMIC DNA]</scope>
    <source>
        <strain evidence="3">MN2024</strain>
        <tissue evidence="3">Gills</tissue>
    </source>
</reference>
<comment type="caution">
    <text evidence="3">The sequence shown here is derived from an EMBL/GenBank/DDBJ whole genome shotgun (WGS) entry which is preliminary data.</text>
</comment>
<keyword evidence="1" id="KW-0175">Coiled coil</keyword>
<organism evidence="3 4">
    <name type="scientific">Sinanodonta woodiana</name>
    <name type="common">Chinese pond mussel</name>
    <name type="synonym">Anodonta woodiana</name>
    <dbReference type="NCBI Taxonomy" id="1069815"/>
    <lineage>
        <taxon>Eukaryota</taxon>
        <taxon>Metazoa</taxon>
        <taxon>Spiralia</taxon>
        <taxon>Lophotrochozoa</taxon>
        <taxon>Mollusca</taxon>
        <taxon>Bivalvia</taxon>
        <taxon>Autobranchia</taxon>
        <taxon>Heteroconchia</taxon>
        <taxon>Palaeoheterodonta</taxon>
        <taxon>Unionida</taxon>
        <taxon>Unionoidea</taxon>
        <taxon>Unionidae</taxon>
        <taxon>Unioninae</taxon>
        <taxon>Sinanodonta</taxon>
    </lineage>
</organism>
<accession>A0ABD3WQQ8</accession>
<protein>
    <submittedName>
        <fullName evidence="3">Uncharacterized protein</fullName>
    </submittedName>
</protein>
<evidence type="ECO:0000313" key="3">
    <source>
        <dbReference type="EMBL" id="KAL3875053.1"/>
    </source>
</evidence>
<dbReference type="Proteomes" id="UP001634394">
    <property type="component" value="Unassembled WGS sequence"/>
</dbReference>
<evidence type="ECO:0000313" key="4">
    <source>
        <dbReference type="Proteomes" id="UP001634394"/>
    </source>
</evidence>
<dbReference type="AlphaFoldDB" id="A0ABD3WQQ8"/>
<gene>
    <name evidence="3" type="ORF">ACJMK2_037991</name>
</gene>
<keyword evidence="4" id="KW-1185">Reference proteome</keyword>
<feature type="coiled-coil region" evidence="1">
    <location>
        <begin position="143"/>
        <end position="228"/>
    </location>
</feature>
<evidence type="ECO:0000256" key="1">
    <source>
        <dbReference type="SAM" id="Coils"/>
    </source>
</evidence>
<sequence>MNVNLTEMAGKKVVPKLSAMCDLPRRKSSDILDTAEDLCDNLDNLADILTEIEANYKTFDVSDDGNTEHKTSIGGKLGVFNRLKDGLDSAKSLISCLKREKWRLNRRELSVELRMGELEDYKSHLKQDMTSLNDLVDVLSMRVIQLENSLVEQQEIQEVLEAEKADLQEGLKVTEAKAHELELHKQELITELKELSHERSDASYKKENLELKIEMEILMEENKQLKDMLRLKDCNEELDRGDLGSLESVGNETKRGHSADDNLDPMNDSKSIMNGQKLEKENKL</sequence>
<feature type="region of interest" description="Disordered" evidence="2">
    <location>
        <begin position="240"/>
        <end position="284"/>
    </location>
</feature>
<proteinExistence type="predicted"/>
<dbReference type="EMBL" id="JBJQND010000006">
    <property type="protein sequence ID" value="KAL3875053.1"/>
    <property type="molecule type" value="Genomic_DNA"/>
</dbReference>
<name>A0ABD3WQQ8_SINWO</name>